<keyword evidence="1" id="KW-1133">Transmembrane helix</keyword>
<evidence type="ECO:0000313" key="3">
    <source>
        <dbReference type="Proteomes" id="UP000199207"/>
    </source>
</evidence>
<proteinExistence type="predicted"/>
<gene>
    <name evidence="2" type="ORF">SAMN05421773_104274</name>
</gene>
<name>A0A1I1KKW3_9ACTN</name>
<feature type="transmembrane region" description="Helical" evidence="1">
    <location>
        <begin position="20"/>
        <end position="40"/>
    </location>
</feature>
<protein>
    <submittedName>
        <fullName evidence="2">Uncharacterized protein</fullName>
    </submittedName>
</protein>
<keyword evidence="1" id="KW-0472">Membrane</keyword>
<dbReference type="Proteomes" id="UP000199207">
    <property type="component" value="Unassembled WGS sequence"/>
</dbReference>
<keyword evidence="1" id="KW-0812">Transmembrane</keyword>
<evidence type="ECO:0000313" key="2">
    <source>
        <dbReference type="EMBL" id="SFC61311.1"/>
    </source>
</evidence>
<dbReference type="EMBL" id="FOLM01000004">
    <property type="protein sequence ID" value="SFC61311.1"/>
    <property type="molecule type" value="Genomic_DNA"/>
</dbReference>
<keyword evidence="3" id="KW-1185">Reference proteome</keyword>
<sequence length="41" mass="4362">MARFNERKPSRPWTAPEVAQVAIGVIGLVIALAAIVVQCVS</sequence>
<dbReference type="AlphaFoldDB" id="A0A1I1KKW3"/>
<evidence type="ECO:0000256" key="1">
    <source>
        <dbReference type="SAM" id="Phobius"/>
    </source>
</evidence>
<accession>A0A1I1KKW3</accession>
<organism evidence="2 3">
    <name type="scientific">Streptomyces aidingensis</name>
    <dbReference type="NCBI Taxonomy" id="910347"/>
    <lineage>
        <taxon>Bacteria</taxon>
        <taxon>Bacillati</taxon>
        <taxon>Actinomycetota</taxon>
        <taxon>Actinomycetes</taxon>
        <taxon>Kitasatosporales</taxon>
        <taxon>Streptomycetaceae</taxon>
        <taxon>Streptomyces</taxon>
    </lineage>
</organism>
<reference evidence="2 3" key="1">
    <citation type="submission" date="2016-10" db="EMBL/GenBank/DDBJ databases">
        <authorList>
            <person name="de Groot N.N."/>
        </authorList>
    </citation>
    <scope>NUCLEOTIDE SEQUENCE [LARGE SCALE GENOMIC DNA]</scope>
    <source>
        <strain evidence="2 3">CGMCC 4.5739</strain>
    </source>
</reference>